<reference evidence="2 3" key="1">
    <citation type="journal article" date="2023" name="Hortic Res">
        <title>Pangenome of water caltrop reveals structural variations and asymmetric subgenome divergence after allopolyploidization.</title>
        <authorList>
            <person name="Zhang X."/>
            <person name="Chen Y."/>
            <person name="Wang L."/>
            <person name="Yuan Y."/>
            <person name="Fang M."/>
            <person name="Shi L."/>
            <person name="Lu R."/>
            <person name="Comes H.P."/>
            <person name="Ma Y."/>
            <person name="Chen Y."/>
            <person name="Huang G."/>
            <person name="Zhou Y."/>
            <person name="Zheng Z."/>
            <person name="Qiu Y."/>
        </authorList>
    </citation>
    <scope>NUCLEOTIDE SEQUENCE [LARGE SCALE GENOMIC DNA]</scope>
    <source>
        <strain evidence="2">F231</strain>
    </source>
</reference>
<dbReference type="PANTHER" id="PTHR46230">
    <property type="match status" value="1"/>
</dbReference>
<proteinExistence type="inferred from homology"/>
<organism evidence="2 3">
    <name type="scientific">Trapa natans</name>
    <name type="common">Water chestnut</name>
    <dbReference type="NCBI Taxonomy" id="22666"/>
    <lineage>
        <taxon>Eukaryota</taxon>
        <taxon>Viridiplantae</taxon>
        <taxon>Streptophyta</taxon>
        <taxon>Embryophyta</taxon>
        <taxon>Tracheophyta</taxon>
        <taxon>Spermatophyta</taxon>
        <taxon>Magnoliopsida</taxon>
        <taxon>eudicotyledons</taxon>
        <taxon>Gunneridae</taxon>
        <taxon>Pentapetalae</taxon>
        <taxon>rosids</taxon>
        <taxon>malvids</taxon>
        <taxon>Myrtales</taxon>
        <taxon>Lythraceae</taxon>
        <taxon>Trapa</taxon>
    </lineage>
</organism>
<name>A0AAN7RC65_TRANT</name>
<dbReference type="InterPro" id="IPR036065">
    <property type="entry name" value="BolA-like_sf"/>
</dbReference>
<evidence type="ECO:0000313" key="3">
    <source>
        <dbReference type="Proteomes" id="UP001346149"/>
    </source>
</evidence>
<dbReference type="PANTHER" id="PTHR46230:SF6">
    <property type="entry name" value="PROTEIN BOLA1, CHLOROPLASTIC"/>
    <property type="match status" value="1"/>
</dbReference>
<sequence>MNFKCSSALQVEMILLEIEDVSHKDAGLAAVRASGSNGKIHFNVKVVSTKFDCKPLVDRQRMGYDALADEQSNLHAFSIVAKTLWEIAKK</sequence>
<evidence type="ECO:0000256" key="1">
    <source>
        <dbReference type="RuleBase" id="RU003860"/>
    </source>
</evidence>
<keyword evidence="3" id="KW-1185">Reference proteome</keyword>
<comment type="caution">
    <text evidence="2">The sequence shown here is derived from an EMBL/GenBank/DDBJ whole genome shotgun (WGS) entry which is preliminary data.</text>
</comment>
<comment type="similarity">
    <text evidence="1">Belongs to the BolA/IbaG family.</text>
</comment>
<evidence type="ECO:0000313" key="2">
    <source>
        <dbReference type="EMBL" id="KAK4799864.1"/>
    </source>
</evidence>
<dbReference type="GO" id="GO:0016226">
    <property type="term" value="P:iron-sulfur cluster assembly"/>
    <property type="evidence" value="ECO:0007669"/>
    <property type="project" value="TreeGrafter"/>
</dbReference>
<dbReference type="PIRSF" id="PIRSF003113">
    <property type="entry name" value="BolA"/>
    <property type="match status" value="1"/>
</dbReference>
<dbReference type="Proteomes" id="UP001346149">
    <property type="component" value="Unassembled WGS sequence"/>
</dbReference>
<dbReference type="EMBL" id="JAXQNO010000004">
    <property type="protein sequence ID" value="KAK4799864.1"/>
    <property type="molecule type" value="Genomic_DNA"/>
</dbReference>
<dbReference type="InterPro" id="IPR002634">
    <property type="entry name" value="BolA"/>
</dbReference>
<dbReference type="AlphaFoldDB" id="A0AAN7RC65"/>
<gene>
    <name evidence="2" type="ORF">SAY86_025229</name>
</gene>
<dbReference type="Pfam" id="PF01722">
    <property type="entry name" value="BolA"/>
    <property type="match status" value="1"/>
</dbReference>
<dbReference type="GO" id="GO:0009507">
    <property type="term" value="C:chloroplast"/>
    <property type="evidence" value="ECO:0007669"/>
    <property type="project" value="TreeGrafter"/>
</dbReference>
<dbReference type="Gene3D" id="3.30.300.90">
    <property type="entry name" value="BolA-like"/>
    <property type="match status" value="1"/>
</dbReference>
<protein>
    <submittedName>
        <fullName evidence="2">Uncharacterized protein</fullName>
    </submittedName>
</protein>
<dbReference type="SUPFAM" id="SSF82657">
    <property type="entry name" value="BolA-like"/>
    <property type="match status" value="1"/>
</dbReference>
<accession>A0AAN7RC65</accession>